<gene>
    <name evidence="1" type="ORF">A3Q56_03952</name>
</gene>
<comment type="caution">
    <text evidence="1">The sequence shown here is derived from an EMBL/GenBank/DDBJ whole genome shotgun (WGS) entry which is preliminary data.</text>
</comment>
<dbReference type="AlphaFoldDB" id="A0A177B246"/>
<evidence type="ECO:0000313" key="1">
    <source>
        <dbReference type="EMBL" id="OAF68306.1"/>
    </source>
</evidence>
<evidence type="ECO:0000313" key="2">
    <source>
        <dbReference type="Proteomes" id="UP000078046"/>
    </source>
</evidence>
<protein>
    <submittedName>
        <fullName evidence="1">Uncharacterized protein</fullName>
    </submittedName>
</protein>
<reference evidence="1 2" key="1">
    <citation type="submission" date="2016-04" db="EMBL/GenBank/DDBJ databases">
        <title>The genome of Intoshia linei affirms orthonectids as highly simplified spiralians.</title>
        <authorList>
            <person name="Mikhailov K.V."/>
            <person name="Slusarev G.S."/>
            <person name="Nikitin M.A."/>
            <person name="Logacheva M.D."/>
            <person name="Penin A."/>
            <person name="Aleoshin V."/>
            <person name="Panchin Y.V."/>
        </authorList>
    </citation>
    <scope>NUCLEOTIDE SEQUENCE [LARGE SCALE GENOMIC DNA]</scope>
    <source>
        <strain evidence="1">Intl2013</strain>
        <tissue evidence="1">Whole animal</tissue>
    </source>
</reference>
<keyword evidence="2" id="KW-1185">Reference proteome</keyword>
<name>A0A177B246_9BILA</name>
<organism evidence="1 2">
    <name type="scientific">Intoshia linei</name>
    <dbReference type="NCBI Taxonomy" id="1819745"/>
    <lineage>
        <taxon>Eukaryota</taxon>
        <taxon>Metazoa</taxon>
        <taxon>Spiralia</taxon>
        <taxon>Lophotrochozoa</taxon>
        <taxon>Mesozoa</taxon>
        <taxon>Orthonectida</taxon>
        <taxon>Rhopaluridae</taxon>
        <taxon>Intoshia</taxon>
    </lineage>
</organism>
<sequence>MFGSWFESMRKRSFYVNKTKSNINQSSLMLFKNVNLDSYESESENELEDNEHGDKDFDLIQTAGDVIRKLRKCVKLFRKSLTRNDILQKCIKKDHGTESLLKIDVYTRWGNLIEMISSFIKVYP</sequence>
<dbReference type="OrthoDB" id="8124016at2759"/>
<dbReference type="EMBL" id="LWCA01000470">
    <property type="protein sequence ID" value="OAF68306.1"/>
    <property type="molecule type" value="Genomic_DNA"/>
</dbReference>
<accession>A0A177B246</accession>
<proteinExistence type="predicted"/>
<dbReference type="Proteomes" id="UP000078046">
    <property type="component" value="Unassembled WGS sequence"/>
</dbReference>